<feature type="domain" description="Cytochrome c" evidence="5">
    <location>
        <begin position="187"/>
        <end position="293"/>
    </location>
</feature>
<dbReference type="GO" id="GO:0016491">
    <property type="term" value="F:oxidoreductase activity"/>
    <property type="evidence" value="ECO:0007669"/>
    <property type="project" value="UniProtKB-KW"/>
</dbReference>
<dbReference type="PANTHER" id="PTHR35008:SF8">
    <property type="entry name" value="ALCOHOL DEHYDROGENASE CYTOCHROME C SUBUNIT"/>
    <property type="match status" value="1"/>
</dbReference>
<dbReference type="EMBL" id="FWFW01000007">
    <property type="protein sequence ID" value="SLN48217.1"/>
    <property type="molecule type" value="Genomic_DNA"/>
</dbReference>
<proteinExistence type="predicted"/>
<dbReference type="EC" id="1.17.2.1" evidence="6"/>
<organism evidence="6 7">
    <name type="scientific">Pacificibacter marinus</name>
    <dbReference type="NCBI Taxonomy" id="658057"/>
    <lineage>
        <taxon>Bacteria</taxon>
        <taxon>Pseudomonadati</taxon>
        <taxon>Pseudomonadota</taxon>
        <taxon>Alphaproteobacteria</taxon>
        <taxon>Rhodobacterales</taxon>
        <taxon>Roseobacteraceae</taxon>
        <taxon>Pacificibacter</taxon>
    </lineage>
</organism>
<dbReference type="GO" id="GO:0009055">
    <property type="term" value="F:electron transfer activity"/>
    <property type="evidence" value="ECO:0007669"/>
    <property type="project" value="InterPro"/>
</dbReference>
<keyword evidence="2 4" id="KW-0479">Metal-binding</keyword>
<dbReference type="Proteomes" id="UP000193307">
    <property type="component" value="Unassembled WGS sequence"/>
</dbReference>
<evidence type="ECO:0000313" key="7">
    <source>
        <dbReference type="Proteomes" id="UP000193307"/>
    </source>
</evidence>
<dbReference type="GO" id="GO:0020037">
    <property type="term" value="F:heme binding"/>
    <property type="evidence" value="ECO:0007669"/>
    <property type="project" value="InterPro"/>
</dbReference>
<dbReference type="PANTHER" id="PTHR35008">
    <property type="entry name" value="BLL4482 PROTEIN-RELATED"/>
    <property type="match status" value="1"/>
</dbReference>
<keyword evidence="7" id="KW-1185">Reference proteome</keyword>
<dbReference type="InterPro" id="IPR051459">
    <property type="entry name" value="Cytochrome_c-type_DH"/>
</dbReference>
<keyword evidence="6" id="KW-0560">Oxidoreductase</keyword>
<evidence type="ECO:0000256" key="1">
    <source>
        <dbReference type="ARBA" id="ARBA00022617"/>
    </source>
</evidence>
<sequence length="296" mass="31656">MKKIVTYAFGTVFLGAAVAWVLTEPRETPPDLLANLTPDLDRGAYVYTAGGCASCHAGSDGNGDSLTGGMAFTSDFGTFYAPNISPDPEQGIGNWSALDLANAMLHGTSPEGQHYYPAFPYVSYAKTDPADVVSLHGYLMALPASSEPSKPHDVGFPFNIRRSLGGWKLLFGSSAGDWVVTDPNMTEEDLKGRYLVEALAHCGECHTPRNALGAMDKSKWLGGAPNPSGRGKIPNITPGTLTWSVEDIAYYLETGFTPDFDSAGGHMAHVVDNFAKLDTSDRDAVAQYLKRVTPVQ</sequence>
<gene>
    <name evidence="6" type="primary">nicB</name>
    <name evidence="6" type="ORF">PAM7971_02345</name>
</gene>
<dbReference type="GO" id="GO:0046872">
    <property type="term" value="F:metal ion binding"/>
    <property type="evidence" value="ECO:0007669"/>
    <property type="project" value="UniProtKB-KW"/>
</dbReference>
<name>A0A1Y5SWL2_9RHOB</name>
<dbReference type="RefSeq" id="WP_085849480.1">
    <property type="nucleotide sequence ID" value="NZ_FNZV01000007.1"/>
</dbReference>
<feature type="domain" description="Cytochrome c" evidence="5">
    <location>
        <begin position="38"/>
        <end position="143"/>
    </location>
</feature>
<dbReference type="SUPFAM" id="SSF46626">
    <property type="entry name" value="Cytochrome c"/>
    <property type="match status" value="2"/>
</dbReference>
<dbReference type="STRING" id="658057.SAMN04488032_10724"/>
<protein>
    <submittedName>
        <fullName evidence="6">Nicotinate dehydrogenase subunit B</fullName>
        <ecNumber evidence="6">1.17.2.1</ecNumber>
    </submittedName>
</protein>
<accession>A0A1Y5SWL2</accession>
<evidence type="ECO:0000259" key="5">
    <source>
        <dbReference type="PROSITE" id="PS51007"/>
    </source>
</evidence>
<dbReference type="PROSITE" id="PS51007">
    <property type="entry name" value="CYTC"/>
    <property type="match status" value="2"/>
</dbReference>
<keyword evidence="3 4" id="KW-0408">Iron</keyword>
<evidence type="ECO:0000256" key="3">
    <source>
        <dbReference type="ARBA" id="ARBA00023004"/>
    </source>
</evidence>
<dbReference type="Pfam" id="PF00034">
    <property type="entry name" value="Cytochrom_C"/>
    <property type="match status" value="1"/>
</dbReference>
<dbReference type="Gene3D" id="1.10.760.10">
    <property type="entry name" value="Cytochrome c-like domain"/>
    <property type="match status" value="1"/>
</dbReference>
<keyword evidence="1 4" id="KW-0349">Heme</keyword>
<evidence type="ECO:0000256" key="4">
    <source>
        <dbReference type="PROSITE-ProRule" id="PRU00433"/>
    </source>
</evidence>
<reference evidence="6 7" key="1">
    <citation type="submission" date="2017-03" db="EMBL/GenBank/DDBJ databases">
        <authorList>
            <person name="Afonso C.L."/>
            <person name="Miller P.J."/>
            <person name="Scott M.A."/>
            <person name="Spackman E."/>
            <person name="Goraichik I."/>
            <person name="Dimitrov K.M."/>
            <person name="Suarez D.L."/>
            <person name="Swayne D.E."/>
        </authorList>
    </citation>
    <scope>NUCLEOTIDE SEQUENCE [LARGE SCALE GENOMIC DNA]</scope>
    <source>
        <strain evidence="6 7">CECT 7971</strain>
    </source>
</reference>
<dbReference type="AlphaFoldDB" id="A0A1Y5SWL2"/>
<dbReference type="InterPro" id="IPR036909">
    <property type="entry name" value="Cyt_c-like_dom_sf"/>
</dbReference>
<dbReference type="OrthoDB" id="9811281at2"/>
<evidence type="ECO:0000256" key="2">
    <source>
        <dbReference type="ARBA" id="ARBA00022723"/>
    </source>
</evidence>
<evidence type="ECO:0000313" key="6">
    <source>
        <dbReference type="EMBL" id="SLN48217.1"/>
    </source>
</evidence>
<dbReference type="InterPro" id="IPR009056">
    <property type="entry name" value="Cyt_c-like_dom"/>
</dbReference>